<accession>A0A1G7HKF7</accession>
<evidence type="ECO:0000313" key="1">
    <source>
        <dbReference type="EMBL" id="SDF00806.1"/>
    </source>
</evidence>
<dbReference type="STRING" id="227084.SAMN05421855_104142"/>
<proteinExistence type="predicted"/>
<dbReference type="RefSeq" id="WP_093144800.1">
    <property type="nucleotide sequence ID" value="NZ_BMWO01000004.1"/>
</dbReference>
<dbReference type="OrthoDB" id="1144611at2"/>
<dbReference type="AlphaFoldDB" id="A0A1G7HKF7"/>
<evidence type="ECO:0008006" key="3">
    <source>
        <dbReference type="Google" id="ProtNLM"/>
    </source>
</evidence>
<dbReference type="EMBL" id="FNBA01000004">
    <property type="protein sequence ID" value="SDF00806.1"/>
    <property type="molecule type" value="Genomic_DNA"/>
</dbReference>
<keyword evidence="2" id="KW-1185">Reference proteome</keyword>
<organism evidence="1 2">
    <name type="scientific">Ulvibacter litoralis</name>
    <dbReference type="NCBI Taxonomy" id="227084"/>
    <lineage>
        <taxon>Bacteria</taxon>
        <taxon>Pseudomonadati</taxon>
        <taxon>Bacteroidota</taxon>
        <taxon>Flavobacteriia</taxon>
        <taxon>Flavobacteriales</taxon>
        <taxon>Flavobacteriaceae</taxon>
        <taxon>Ulvibacter</taxon>
    </lineage>
</organism>
<sequence>MTNTTPDQLNDKKTTTTLETDLGTFYITGGILMLEAKEDTFISFKTGLPTLLKLSQIMGTRPVVYISHRINSYSVDPTDYKILEKIPTLKGIAVVNTNPNGIQSAKLEKIFFKKPFKIFTDLEIARKWATTLLES</sequence>
<gene>
    <name evidence="1" type="ORF">SAMN05421855_104142</name>
</gene>
<reference evidence="1 2" key="1">
    <citation type="submission" date="2016-10" db="EMBL/GenBank/DDBJ databases">
        <authorList>
            <person name="de Groot N.N."/>
        </authorList>
    </citation>
    <scope>NUCLEOTIDE SEQUENCE [LARGE SCALE GENOMIC DNA]</scope>
    <source>
        <strain evidence="1 2">DSM 16195</strain>
    </source>
</reference>
<dbReference type="Proteomes" id="UP000199321">
    <property type="component" value="Unassembled WGS sequence"/>
</dbReference>
<evidence type="ECO:0000313" key="2">
    <source>
        <dbReference type="Proteomes" id="UP000199321"/>
    </source>
</evidence>
<name>A0A1G7HKF7_9FLAO</name>
<protein>
    <recommendedName>
        <fullName evidence="3">STAS/SEC14 domain-containing protein</fullName>
    </recommendedName>
</protein>